<organism evidence="3 4">
    <name type="scientific">Leishmania donovani</name>
    <dbReference type="NCBI Taxonomy" id="5661"/>
    <lineage>
        <taxon>Eukaryota</taxon>
        <taxon>Discoba</taxon>
        <taxon>Euglenozoa</taxon>
        <taxon>Kinetoplastea</taxon>
        <taxon>Metakinetoplastina</taxon>
        <taxon>Trypanosomatida</taxon>
        <taxon>Trypanosomatidae</taxon>
        <taxon>Leishmaniinae</taxon>
        <taxon>Leishmania</taxon>
    </lineage>
</organism>
<sequence>MPSRRKAHKRGGPQMPQEDAEHQQSSLGVIEDAPASEPRSTTVVVQQPSPVSGGGTDDDSYMSVLTDEEDSYRLVIEHDEHLERIRAYRDFHDQLACMKRAAAGEVDRDSSVTPKRVFDTSAISTAPTSPEVPPTTRAPPTPSQQKQSAALGSHPSITPLVRTPTNRGDAFPGSENHLAAPLMCMERGASPSRPHKAADAKEVSRLQAENARMAVELQASQEAVQRLHDSLLEARGALLHRVRLEAKDGAVGQVASERQQHSFLAATGACEAAAQHATSSRSPLATPTAVFSPSNSKLPAPATSVPAAASSSVGRDHPPPKALLRSPANDLSDGGVGALCPHPSTKRLGVAEFFWALQVAPPPSTRQGGCIYGDRCQASAASLRRPPEMADEDIPLGGAYGATSRPVERVSSASAEKPPPHHVSRYHLDHWHNPRQRQGAETEAVALACESAWLNSDYYCYHIKEEMSSLRVVSSPDEAVDGSGSAVPAMNDNEVGRRLPHHIPAAASPPLAEDNTPLSSPTPHSTPVATAQWSVLEGTVTSVWSPAKTRSAAMLAGIVSSPAERCYWLPYLQRLWVTSVLRHLLLFFLVTAICVLLFIPGVVLATVNVFEAAEGEDFYALHNRFGRSAMLVAARLDACTLVLFAFFGALCMINHRQQPQSLASVDAQQEEAETAAAVSVPAAGSAAPATTAARQPWRSIFSVKSVGAFVHLMLCAGTGLMFWGTVLLREGCRNTNLPLAILGESCYGAGEALLLAGLGTVVSAEVGVAAGVIVSLQILFLSWLIVNVFGFFVLPSLSYYLYITAAMLNALVYVNGFIGALVFSVVMLCPRDLIERAVRASGKDITPRNLWSAARHDVSLCFLLRALTVGLLTAAVVLLMSCGYAVFIPTQAAAAAVAESTKSHELMSTSTGKGSRATEATGSLTTYQDSWATHQRHAPVLLFTYALVTMPMCFIPRLAALINRWCSVPLLTTLLCVMWIISTGASWAPVLGLGALASNSGGKDGVAIAAVSAVVSWCSGVWLWLAERHILNPCVDACAIATGAIYTVVVSSLLRSMVNAGVLLPVMHPNRWLMAFHERDRHSEAAAARFPSESTPLLEASVQKGCCKNAKAAAAGAVCPDTAAAPHAGSANAPTATRTHTGEESKTYAEELQRCVRMQLRGGPAVMTVLACTLIMVVLLLCVAVMTTAAVLLIDRAESPVYVNRLLPGVTLDEHLIAKSTLTFVLIAAMLVQWVEVAHRFRRCRSS</sequence>
<keyword evidence="2" id="KW-1133">Transmembrane helix</keyword>
<protein>
    <submittedName>
        <fullName evidence="3">Uncharacterized protein</fullName>
    </submittedName>
</protein>
<feature type="transmembrane region" description="Helical" evidence="2">
    <location>
        <begin position="862"/>
        <end position="887"/>
    </location>
</feature>
<keyword evidence="2" id="KW-0812">Transmembrane</keyword>
<feature type="transmembrane region" description="Helical" evidence="2">
    <location>
        <begin position="584"/>
        <end position="610"/>
    </location>
</feature>
<evidence type="ECO:0000256" key="2">
    <source>
        <dbReference type="SAM" id="Phobius"/>
    </source>
</evidence>
<keyword evidence="4" id="KW-1185">Reference proteome</keyword>
<feature type="compositionally biased region" description="Pro residues" evidence="1">
    <location>
        <begin position="130"/>
        <end position="142"/>
    </location>
</feature>
<feature type="region of interest" description="Disordered" evidence="1">
    <location>
        <begin position="278"/>
        <end position="329"/>
    </location>
</feature>
<feature type="region of interest" description="Disordered" evidence="1">
    <location>
        <begin position="1124"/>
        <end position="1145"/>
    </location>
</feature>
<feature type="compositionally biased region" description="Low complexity" evidence="1">
    <location>
        <begin position="1124"/>
        <end position="1136"/>
    </location>
</feature>
<dbReference type="VEuPathDB" id="TriTrypDB:LDHU3_09.0990"/>
<feature type="transmembrane region" description="Helical" evidence="2">
    <location>
        <begin position="1005"/>
        <end position="1025"/>
    </location>
</feature>
<dbReference type="PANTHER" id="PTHR13083">
    <property type="entry name" value="WD REPEAT-CONTAINING PROTEIN 91"/>
    <property type="match status" value="1"/>
</dbReference>
<feature type="compositionally biased region" description="Basic residues" evidence="1">
    <location>
        <begin position="1"/>
        <end position="11"/>
    </location>
</feature>
<gene>
    <name evidence="3" type="ORF">LdCL_090013800</name>
</gene>
<proteinExistence type="predicted"/>
<feature type="compositionally biased region" description="Low complexity" evidence="1">
    <location>
        <begin position="299"/>
        <end position="313"/>
    </location>
</feature>
<feature type="region of interest" description="Disordered" evidence="1">
    <location>
        <begin position="1"/>
        <end position="65"/>
    </location>
</feature>
<dbReference type="GO" id="GO:0051898">
    <property type="term" value="P:negative regulation of phosphatidylinositol 3-kinase/protein kinase B signal transduction"/>
    <property type="evidence" value="ECO:0007669"/>
    <property type="project" value="InterPro"/>
</dbReference>
<dbReference type="OrthoDB" id="264882at2759"/>
<feature type="transmembrane region" description="Helical" evidence="2">
    <location>
        <begin position="971"/>
        <end position="993"/>
    </location>
</feature>
<dbReference type="GO" id="GO:0141039">
    <property type="term" value="F:phosphatidylinositol 3-kinase inhibitor activity"/>
    <property type="evidence" value="ECO:0007669"/>
    <property type="project" value="InterPro"/>
</dbReference>
<evidence type="ECO:0000313" key="3">
    <source>
        <dbReference type="EMBL" id="AYU76524.1"/>
    </source>
</evidence>
<accession>A0A3Q8I8K6</accession>
<feature type="compositionally biased region" description="Acidic residues" evidence="1">
    <location>
        <begin position="56"/>
        <end position="65"/>
    </location>
</feature>
<name>A0A3Q8I8K6_LEIDO</name>
<feature type="region of interest" description="Disordered" evidence="1">
    <location>
        <begin position="117"/>
        <end position="173"/>
    </location>
</feature>
<dbReference type="VEuPathDB" id="TriTrypDB:LdCL_090013800"/>
<dbReference type="InterPro" id="IPR039724">
    <property type="entry name" value="WDR91"/>
</dbReference>
<dbReference type="GO" id="GO:0031902">
    <property type="term" value="C:late endosome membrane"/>
    <property type="evidence" value="ECO:0007669"/>
    <property type="project" value="TreeGrafter"/>
</dbReference>
<feature type="transmembrane region" description="Helical" evidence="2">
    <location>
        <begin position="1216"/>
        <end position="1235"/>
    </location>
</feature>
<feature type="compositionally biased region" description="Polar residues" evidence="1">
    <location>
        <begin position="38"/>
        <end position="50"/>
    </location>
</feature>
<dbReference type="GO" id="GO:0045022">
    <property type="term" value="P:early endosome to late endosome transport"/>
    <property type="evidence" value="ECO:0007669"/>
    <property type="project" value="InterPro"/>
</dbReference>
<dbReference type="AlphaFoldDB" id="A0A3Q8I8K6"/>
<feature type="compositionally biased region" description="Polar residues" evidence="1">
    <location>
        <begin position="278"/>
        <end position="297"/>
    </location>
</feature>
<evidence type="ECO:0000256" key="1">
    <source>
        <dbReference type="SAM" id="MobiDB-lite"/>
    </source>
</evidence>
<dbReference type="VEuPathDB" id="TriTrypDB:LdBPK_090840.1"/>
<feature type="transmembrane region" description="Helical" evidence="2">
    <location>
        <begin position="808"/>
        <end position="829"/>
    </location>
</feature>
<evidence type="ECO:0000313" key="4">
    <source>
        <dbReference type="Proteomes" id="UP000274082"/>
    </source>
</evidence>
<feature type="transmembrane region" description="Helical" evidence="2">
    <location>
        <begin position="781"/>
        <end position="802"/>
    </location>
</feature>
<feature type="transmembrane region" description="Helical" evidence="2">
    <location>
        <begin position="630"/>
        <end position="653"/>
    </location>
</feature>
<feature type="transmembrane region" description="Helical" evidence="2">
    <location>
        <begin position="1166"/>
        <end position="1194"/>
    </location>
</feature>
<keyword evidence="2" id="KW-0472">Membrane</keyword>
<reference evidence="3 4" key="1">
    <citation type="journal article" date="2018" name="Sci. Rep.">
        <title>A complete Leishmania donovani reference genome identifies novel genetic variations associated with virulence.</title>
        <authorList>
            <person name="Lypaczewski P."/>
            <person name="Hoshizaki J."/>
            <person name="Zhang W.-W."/>
            <person name="McCall L.-I."/>
            <person name="Torcivia-Rodriguez J."/>
            <person name="Simonyan V."/>
            <person name="Kaur A."/>
            <person name="Dewar K."/>
            <person name="Matlashewski G."/>
        </authorList>
    </citation>
    <scope>NUCLEOTIDE SEQUENCE [LARGE SCALE GENOMIC DNA]</scope>
    <source>
        <strain evidence="3 4">LdCL</strain>
    </source>
</reference>
<dbReference type="PANTHER" id="PTHR13083:SF3">
    <property type="entry name" value="WD REPEAT-CONTAINING PROTEIN 91"/>
    <property type="match status" value="1"/>
</dbReference>
<dbReference type="EMBL" id="CP029508">
    <property type="protein sequence ID" value="AYU76524.1"/>
    <property type="molecule type" value="Genomic_DNA"/>
</dbReference>
<feature type="region of interest" description="Disordered" evidence="1">
    <location>
        <begin position="505"/>
        <end position="524"/>
    </location>
</feature>
<dbReference type="GO" id="GO:0031901">
    <property type="term" value="C:early endosome membrane"/>
    <property type="evidence" value="ECO:0007669"/>
    <property type="project" value="TreeGrafter"/>
</dbReference>
<dbReference type="Proteomes" id="UP000274082">
    <property type="component" value="Chromosome 9"/>
</dbReference>
<feature type="transmembrane region" description="Helical" evidence="2">
    <location>
        <begin position="940"/>
        <end position="959"/>
    </location>
</feature>
<feature type="transmembrane region" description="Helical" evidence="2">
    <location>
        <begin position="706"/>
        <end position="728"/>
    </location>
</feature>